<keyword evidence="2" id="KW-1185">Reference proteome</keyword>
<comment type="caution">
    <text evidence="1">The sequence shown here is derived from an EMBL/GenBank/DDBJ whole genome shotgun (WGS) entry which is preliminary data.</text>
</comment>
<dbReference type="AlphaFoldDB" id="A0A4R7LJK3"/>
<protein>
    <submittedName>
        <fullName evidence="1">Uncharacterized protein</fullName>
    </submittedName>
</protein>
<accession>A0A4R7LJK3</accession>
<gene>
    <name evidence="1" type="ORF">BDE40_1519</name>
</gene>
<dbReference type="EMBL" id="SOBH01000002">
    <property type="protein sequence ID" value="TDT74802.1"/>
    <property type="molecule type" value="Genomic_DNA"/>
</dbReference>
<name>A0A4R7LJK3_9RHOB</name>
<dbReference type="RefSeq" id="WP_134013858.1">
    <property type="nucleotide sequence ID" value="NZ_SOBH01000002.1"/>
</dbReference>
<sequence length="183" mass="20963">MRKTFIVAIVAIAGLVIVAKIGWGVWKGYMGQLENNENCTFYNEVDYQLQLKWVNGIAVPEPANPFPVRVTFELNGLPHNISRMIFNHGTAPITPPTYESAEYVGPFQLTMDFLLSDTRNEWPFSFHPAVGLFYDDERAVCFWDSGEVAEYIQDSRGHPHFKLELLPYRRVDVMSGYNLQLVK</sequence>
<evidence type="ECO:0000313" key="1">
    <source>
        <dbReference type="EMBL" id="TDT74802.1"/>
    </source>
</evidence>
<evidence type="ECO:0000313" key="2">
    <source>
        <dbReference type="Proteomes" id="UP000294563"/>
    </source>
</evidence>
<reference evidence="1 2" key="1">
    <citation type="submission" date="2019-03" db="EMBL/GenBank/DDBJ databases">
        <title>Genomic Encyclopedia of Archaeal and Bacterial Type Strains, Phase II (KMG-II): from individual species to whole genera.</title>
        <authorList>
            <person name="Goeker M."/>
        </authorList>
    </citation>
    <scope>NUCLEOTIDE SEQUENCE [LARGE SCALE GENOMIC DNA]</scope>
    <source>
        <strain evidence="1 2">DSM 29467</strain>
    </source>
</reference>
<dbReference type="Proteomes" id="UP000294563">
    <property type="component" value="Unassembled WGS sequence"/>
</dbReference>
<proteinExistence type="predicted"/>
<organism evidence="1 2">
    <name type="scientific">Litoreibacter halocynthiae</name>
    <dbReference type="NCBI Taxonomy" id="1242689"/>
    <lineage>
        <taxon>Bacteria</taxon>
        <taxon>Pseudomonadati</taxon>
        <taxon>Pseudomonadota</taxon>
        <taxon>Alphaproteobacteria</taxon>
        <taxon>Rhodobacterales</taxon>
        <taxon>Roseobacteraceae</taxon>
        <taxon>Litoreibacter</taxon>
    </lineage>
</organism>